<evidence type="ECO:0000259" key="2">
    <source>
        <dbReference type="Pfam" id="PF02464"/>
    </source>
</evidence>
<evidence type="ECO:0000256" key="1">
    <source>
        <dbReference type="SAM" id="MobiDB-lite"/>
    </source>
</evidence>
<comment type="caution">
    <text evidence="3">The sequence shown here is derived from an EMBL/GenBank/DDBJ whole genome shotgun (WGS) entry which is preliminary data.</text>
</comment>
<reference evidence="3" key="1">
    <citation type="submission" date="2022-11" db="EMBL/GenBank/DDBJ databases">
        <title>Corynebacterium sp. isolated from Penguins.</title>
        <authorList>
            <person name="Sedlar K."/>
            <person name="Svec P."/>
        </authorList>
    </citation>
    <scope>NUCLEOTIDE SEQUENCE</scope>
    <source>
        <strain evidence="3">P5875</strain>
    </source>
</reference>
<sequence>MKAADLEALAAEVVAALSARGQTVAFCESLTAGLASASLARVPGASAVLRGGLVTYATDLKISLAGVPQDLVARHGVISPDCAEAMAVGARDRCSASWGVGLTGVAGPDSQEGHPVGEVWIGLAFPDGGVAASRAAGSGPEGGLLSGNREAIRAAAVSEALRGLLRAAVSGDMGIPGPERPVQRPVGTVPEEREQNR</sequence>
<dbReference type="Proteomes" id="UP001070238">
    <property type="component" value="Unassembled WGS sequence"/>
</dbReference>
<dbReference type="NCBIfam" id="TIGR00199">
    <property type="entry name" value="PncC_domain"/>
    <property type="match status" value="1"/>
</dbReference>
<dbReference type="EMBL" id="JAPMKX010000001">
    <property type="protein sequence ID" value="MCX7537246.1"/>
    <property type="molecule type" value="Genomic_DNA"/>
</dbReference>
<name>A0A9Q4CAJ2_9CORY</name>
<dbReference type="InterPro" id="IPR008136">
    <property type="entry name" value="CinA_C"/>
</dbReference>
<dbReference type="AlphaFoldDB" id="A0A9Q4CAJ2"/>
<feature type="domain" description="CinA C-terminal" evidence="2">
    <location>
        <begin position="7"/>
        <end position="166"/>
    </location>
</feature>
<dbReference type="InterPro" id="IPR036653">
    <property type="entry name" value="CinA-like_C"/>
</dbReference>
<organism evidence="3 4">
    <name type="scientific">Corynebacterium antarcticum</name>
    <dbReference type="NCBI Taxonomy" id="2800405"/>
    <lineage>
        <taxon>Bacteria</taxon>
        <taxon>Bacillati</taxon>
        <taxon>Actinomycetota</taxon>
        <taxon>Actinomycetes</taxon>
        <taxon>Mycobacteriales</taxon>
        <taxon>Corynebacteriaceae</taxon>
        <taxon>Corynebacterium</taxon>
    </lineage>
</organism>
<protein>
    <submittedName>
        <fullName evidence="3">CinA family protein</fullName>
    </submittedName>
</protein>
<dbReference type="Pfam" id="PF02464">
    <property type="entry name" value="CinA"/>
    <property type="match status" value="1"/>
</dbReference>
<evidence type="ECO:0000313" key="4">
    <source>
        <dbReference type="Proteomes" id="UP001070238"/>
    </source>
</evidence>
<gene>
    <name evidence="3" type="ORF">OS123_01620</name>
</gene>
<dbReference type="SUPFAM" id="SSF142433">
    <property type="entry name" value="CinA-like"/>
    <property type="match status" value="1"/>
</dbReference>
<dbReference type="RefSeq" id="WP_267168983.1">
    <property type="nucleotide sequence ID" value="NZ_JAPMKX010000001.1"/>
</dbReference>
<feature type="region of interest" description="Disordered" evidence="1">
    <location>
        <begin position="172"/>
        <end position="197"/>
    </location>
</feature>
<evidence type="ECO:0000313" key="3">
    <source>
        <dbReference type="EMBL" id="MCX7537246.1"/>
    </source>
</evidence>
<dbReference type="Gene3D" id="3.90.950.20">
    <property type="entry name" value="CinA-like"/>
    <property type="match status" value="1"/>
</dbReference>
<accession>A0A9Q4CAJ2</accession>
<proteinExistence type="predicted"/>